<organism evidence="1 2">
    <name type="scientific">Caldimicrobium thiodismutans</name>
    <dbReference type="NCBI Taxonomy" id="1653476"/>
    <lineage>
        <taxon>Bacteria</taxon>
        <taxon>Pseudomonadati</taxon>
        <taxon>Thermodesulfobacteriota</taxon>
        <taxon>Thermodesulfobacteria</taxon>
        <taxon>Thermodesulfobacteriales</taxon>
        <taxon>Thermodesulfobacteriaceae</taxon>
        <taxon>Caldimicrobium</taxon>
    </lineage>
</organism>
<dbReference type="Proteomes" id="UP000235731">
    <property type="component" value="Unassembled WGS sequence"/>
</dbReference>
<gene>
    <name evidence="1" type="ORF">C0197_03040</name>
</gene>
<dbReference type="AlphaFoldDB" id="A0A2N7PJW8"/>
<evidence type="ECO:0000313" key="1">
    <source>
        <dbReference type="EMBL" id="PMP63270.1"/>
    </source>
</evidence>
<comment type="caution">
    <text evidence="1">The sequence shown here is derived from an EMBL/GenBank/DDBJ whole genome shotgun (WGS) entry which is preliminary data.</text>
</comment>
<proteinExistence type="predicted"/>
<reference evidence="1 2" key="1">
    <citation type="submission" date="2018-01" db="EMBL/GenBank/DDBJ databases">
        <title>Metagenomic assembled genomes from two thermal pools in the Uzon Caldera, Kamchatka, Russia.</title>
        <authorList>
            <person name="Wilkins L."/>
            <person name="Ettinger C."/>
        </authorList>
    </citation>
    <scope>NUCLEOTIDE SEQUENCE [LARGE SCALE GENOMIC DNA]</scope>
    <source>
        <strain evidence="1">ZAV-15</strain>
    </source>
</reference>
<accession>A0A2N7PJW8</accession>
<protein>
    <submittedName>
        <fullName evidence="1">Uncharacterized protein</fullName>
    </submittedName>
</protein>
<sequence>MKKRLGWILLSLIFLFPLMLWAEEKVEVVTPEKIEVKSDISYPVPNVPVLSDLSYQPEESALLKTGSYLTGILVFKGNYNASSLVEFYRVQMKSLGWQEIGSFTSKVNFLAFKRPEGQAFINIKEGFFQTELRIIVFLTGVK</sequence>
<dbReference type="EMBL" id="PNIE01000041">
    <property type="protein sequence ID" value="PMP63270.1"/>
    <property type="molecule type" value="Genomic_DNA"/>
</dbReference>
<evidence type="ECO:0000313" key="2">
    <source>
        <dbReference type="Proteomes" id="UP000235731"/>
    </source>
</evidence>
<name>A0A2N7PJW8_9BACT</name>